<dbReference type="Proteomes" id="UP000789390">
    <property type="component" value="Unassembled WGS sequence"/>
</dbReference>
<keyword evidence="4" id="KW-1185">Reference proteome</keyword>
<sequence length="286" mass="29729">MATTSTTISSLLMAAVVCCWSIVTTAEGTLNHWATNRQQLNRIFPARPFLHSSGNNDFPLNSDYDISYDGRHLEMPSTEMMSVNPESRASGRFSRPNNFLSSDDSSATGERTFQTFANLFASRQLCPACPGCPSCPSCPACPSPTCPVCQTCQTCPTVPVIPAQTISLAPAVGECFSTGAANILTTVSIAPCTRVSAAPKGTIDVTFSDPANLQTVTIGIVAVTPNTQIKLTCTAIPTGGASVAKTQVGAITANVAITANGFLQIIASGAGAPPTAIKLTCVWESS</sequence>
<dbReference type="AlphaFoldDB" id="A0A8J2WJP8"/>
<comment type="caution">
    <text evidence="3">The sequence shown here is derived from an EMBL/GenBank/DDBJ whole genome shotgun (WGS) entry which is preliminary data.</text>
</comment>
<feature type="region of interest" description="Disordered" evidence="1">
    <location>
        <begin position="84"/>
        <end position="107"/>
    </location>
</feature>
<feature type="compositionally biased region" description="Polar residues" evidence="1">
    <location>
        <begin position="95"/>
        <end position="107"/>
    </location>
</feature>
<dbReference type="OrthoDB" id="10319411at2759"/>
<evidence type="ECO:0000256" key="1">
    <source>
        <dbReference type="SAM" id="MobiDB-lite"/>
    </source>
</evidence>
<keyword evidence="2" id="KW-0732">Signal</keyword>
<evidence type="ECO:0000313" key="3">
    <source>
        <dbReference type="EMBL" id="CAH0107057.1"/>
    </source>
</evidence>
<name>A0A8J2WJP8_9CRUS</name>
<evidence type="ECO:0000313" key="4">
    <source>
        <dbReference type="Proteomes" id="UP000789390"/>
    </source>
</evidence>
<dbReference type="EMBL" id="CAKKLH010000250">
    <property type="protein sequence ID" value="CAH0107057.1"/>
    <property type="molecule type" value="Genomic_DNA"/>
</dbReference>
<reference evidence="3" key="1">
    <citation type="submission" date="2021-11" db="EMBL/GenBank/DDBJ databases">
        <authorList>
            <person name="Schell T."/>
        </authorList>
    </citation>
    <scope>NUCLEOTIDE SEQUENCE</scope>
    <source>
        <strain evidence="3">M5</strain>
    </source>
</reference>
<proteinExistence type="predicted"/>
<gene>
    <name evidence="3" type="ORF">DGAL_LOCUS10342</name>
</gene>
<feature type="chain" id="PRO_5035231966" evidence="2">
    <location>
        <begin position="29"/>
        <end position="286"/>
    </location>
</feature>
<feature type="signal peptide" evidence="2">
    <location>
        <begin position="1"/>
        <end position="28"/>
    </location>
</feature>
<organism evidence="3 4">
    <name type="scientific">Daphnia galeata</name>
    <dbReference type="NCBI Taxonomy" id="27404"/>
    <lineage>
        <taxon>Eukaryota</taxon>
        <taxon>Metazoa</taxon>
        <taxon>Ecdysozoa</taxon>
        <taxon>Arthropoda</taxon>
        <taxon>Crustacea</taxon>
        <taxon>Branchiopoda</taxon>
        <taxon>Diplostraca</taxon>
        <taxon>Cladocera</taxon>
        <taxon>Anomopoda</taxon>
        <taxon>Daphniidae</taxon>
        <taxon>Daphnia</taxon>
    </lineage>
</organism>
<protein>
    <submittedName>
        <fullName evidence="3">Uncharacterized protein</fullName>
    </submittedName>
</protein>
<evidence type="ECO:0000256" key="2">
    <source>
        <dbReference type="SAM" id="SignalP"/>
    </source>
</evidence>
<accession>A0A8J2WJP8</accession>